<dbReference type="InterPro" id="IPR017871">
    <property type="entry name" value="ABC_transporter-like_CS"/>
</dbReference>
<protein>
    <submittedName>
        <fullName evidence="12">ATP-binding protein</fullName>
    </submittedName>
</protein>
<feature type="transmembrane region" description="Helical" evidence="9">
    <location>
        <begin position="52"/>
        <end position="77"/>
    </location>
</feature>
<dbReference type="Gene3D" id="1.20.1560.10">
    <property type="entry name" value="ABC transporter type 1, transmembrane domain"/>
    <property type="match status" value="1"/>
</dbReference>
<evidence type="ECO:0000256" key="1">
    <source>
        <dbReference type="ARBA" id="ARBA00004651"/>
    </source>
</evidence>
<accession>A0A343JBI2</accession>
<dbReference type="OrthoDB" id="9762778at2"/>
<dbReference type="SUPFAM" id="SSF90123">
    <property type="entry name" value="ABC transporter transmembrane region"/>
    <property type="match status" value="1"/>
</dbReference>
<feature type="domain" description="ABC transporter" evidence="10">
    <location>
        <begin position="335"/>
        <end position="570"/>
    </location>
</feature>
<dbReference type="CDD" id="cd18548">
    <property type="entry name" value="ABC_6TM_Tm287_like"/>
    <property type="match status" value="1"/>
</dbReference>
<dbReference type="InterPro" id="IPR027417">
    <property type="entry name" value="P-loop_NTPase"/>
</dbReference>
<dbReference type="GO" id="GO:0005524">
    <property type="term" value="F:ATP binding"/>
    <property type="evidence" value="ECO:0007669"/>
    <property type="project" value="UniProtKB-KW"/>
</dbReference>
<keyword evidence="7 9" id="KW-1133">Transmembrane helix</keyword>
<evidence type="ECO:0000256" key="9">
    <source>
        <dbReference type="SAM" id="Phobius"/>
    </source>
</evidence>
<dbReference type="GO" id="GO:0016887">
    <property type="term" value="F:ATP hydrolysis activity"/>
    <property type="evidence" value="ECO:0007669"/>
    <property type="project" value="InterPro"/>
</dbReference>
<name>A0A343JBI2_9CLOT</name>
<evidence type="ECO:0000256" key="7">
    <source>
        <dbReference type="ARBA" id="ARBA00022989"/>
    </source>
</evidence>
<evidence type="ECO:0000256" key="6">
    <source>
        <dbReference type="ARBA" id="ARBA00022840"/>
    </source>
</evidence>
<dbReference type="InterPro" id="IPR011527">
    <property type="entry name" value="ABC1_TM_dom"/>
</dbReference>
<dbReference type="Gene3D" id="3.40.50.300">
    <property type="entry name" value="P-loop containing nucleotide triphosphate hydrolases"/>
    <property type="match status" value="1"/>
</dbReference>
<dbReference type="KEGG" id="cia:BEN51_05220"/>
<dbReference type="PANTHER" id="PTHR43394">
    <property type="entry name" value="ATP-DEPENDENT PERMEASE MDL1, MITOCHONDRIAL"/>
    <property type="match status" value="1"/>
</dbReference>
<dbReference type="SMART" id="SM00382">
    <property type="entry name" value="AAA"/>
    <property type="match status" value="1"/>
</dbReference>
<feature type="domain" description="ABC transmembrane type-1" evidence="11">
    <location>
        <begin position="16"/>
        <end position="298"/>
    </location>
</feature>
<organism evidence="12 13">
    <name type="scientific">Clostridium isatidis</name>
    <dbReference type="NCBI Taxonomy" id="182773"/>
    <lineage>
        <taxon>Bacteria</taxon>
        <taxon>Bacillati</taxon>
        <taxon>Bacillota</taxon>
        <taxon>Clostridia</taxon>
        <taxon>Eubacteriales</taxon>
        <taxon>Clostridiaceae</taxon>
        <taxon>Clostridium</taxon>
    </lineage>
</organism>
<dbReference type="SUPFAM" id="SSF52540">
    <property type="entry name" value="P-loop containing nucleoside triphosphate hydrolases"/>
    <property type="match status" value="1"/>
</dbReference>
<feature type="transmembrane region" description="Helical" evidence="9">
    <location>
        <begin position="238"/>
        <end position="258"/>
    </location>
</feature>
<evidence type="ECO:0000313" key="13">
    <source>
        <dbReference type="Proteomes" id="UP000264883"/>
    </source>
</evidence>
<dbReference type="FunFam" id="3.40.50.300:FF:000221">
    <property type="entry name" value="Multidrug ABC transporter ATP-binding protein"/>
    <property type="match status" value="1"/>
</dbReference>
<evidence type="ECO:0000256" key="8">
    <source>
        <dbReference type="ARBA" id="ARBA00023136"/>
    </source>
</evidence>
<keyword evidence="6 12" id="KW-0067">ATP-binding</keyword>
<feature type="transmembrane region" description="Helical" evidence="9">
    <location>
        <begin position="139"/>
        <end position="172"/>
    </location>
</feature>
<dbReference type="GO" id="GO:0005886">
    <property type="term" value="C:plasma membrane"/>
    <property type="evidence" value="ECO:0007669"/>
    <property type="project" value="UniProtKB-SubCell"/>
</dbReference>
<feature type="transmembrane region" description="Helical" evidence="9">
    <location>
        <begin position="20"/>
        <end position="40"/>
    </location>
</feature>
<sequence length="574" mass="64440">MKKVLPFFKSYKKELILGPLFKLIEAILELFIPIVMIKIIDIGIPNNDINYIIRIGFILILLGLVGLTFALICQYYASIASQGIGANIRTALFEHINKLSYKEIDTIGTSTLITRLTNDITLIQNGIAMLIRLGTRSPFVIIGSTIMAFAINFQLALIFLITMPIISAILFLIMKKSVKIYKEIQKKLENISLITKENIEGVRAVKAFSKEKREIERFRKGNAAYSEENIKALKVSSLLNPLTSIVMNFAIVFILYFGANKVNLGISTQGEIIALINYITQISLALIVFSQLVITLTKGYTSLIRVSEILEVNPSLIENNNELSITSVDKRKPLIEFRNVYFTYNNSQEYSLKNISFKINKNETVGIIGGTASGKSTIINLLCRFYDTTKGEILINGINVKNYSFKELRNLISLVPQKSVLFSGTIRSNLELGNKNLNDKELKRVLDISMASDFVNKLEDKYDAKVLKGGKNFSGGQKQRLSIARALAKNSEILILDDSLSALDFSTDLQVRKKIKEEVKNKTIIMISQRASSLKNADKIIVLDNGEVKAIGTHDELLDTCYVYKEIYYSQSKN</sequence>
<keyword evidence="8 9" id="KW-0472">Membrane</keyword>
<keyword evidence="2" id="KW-0813">Transport</keyword>
<keyword evidence="13" id="KW-1185">Reference proteome</keyword>
<dbReference type="Pfam" id="PF00664">
    <property type="entry name" value="ABC_membrane"/>
    <property type="match status" value="1"/>
</dbReference>
<evidence type="ECO:0000259" key="10">
    <source>
        <dbReference type="PROSITE" id="PS50893"/>
    </source>
</evidence>
<keyword evidence="4 9" id="KW-0812">Transmembrane</keyword>
<reference evidence="12 13" key="1">
    <citation type="submission" date="2016-08" db="EMBL/GenBank/DDBJ databases">
        <title>Complete Genome Sequence Of The Indigo Reducing Clostridium isatidis DSM15098.</title>
        <authorList>
            <person name="Little G.T."/>
            <person name="Minton N.P."/>
        </authorList>
    </citation>
    <scope>NUCLEOTIDE SEQUENCE [LARGE SCALE GENOMIC DNA]</scope>
    <source>
        <strain evidence="12 13">DSM 15098</strain>
    </source>
</reference>
<keyword evidence="5" id="KW-0547">Nucleotide-binding</keyword>
<dbReference type="PANTHER" id="PTHR43394:SF1">
    <property type="entry name" value="ATP-BINDING CASSETTE SUB-FAMILY B MEMBER 10, MITOCHONDRIAL"/>
    <property type="match status" value="1"/>
</dbReference>
<comment type="subcellular location">
    <subcellularLocation>
        <location evidence="1">Cell membrane</location>
        <topology evidence="1">Multi-pass membrane protein</topology>
    </subcellularLocation>
</comment>
<dbReference type="InterPro" id="IPR039421">
    <property type="entry name" value="Type_1_exporter"/>
</dbReference>
<evidence type="ECO:0000313" key="12">
    <source>
        <dbReference type="EMBL" id="ASW42890.1"/>
    </source>
</evidence>
<dbReference type="InterPro" id="IPR003439">
    <property type="entry name" value="ABC_transporter-like_ATP-bd"/>
</dbReference>
<evidence type="ECO:0000256" key="4">
    <source>
        <dbReference type="ARBA" id="ARBA00022692"/>
    </source>
</evidence>
<dbReference type="PROSITE" id="PS50929">
    <property type="entry name" value="ABC_TM1F"/>
    <property type="match status" value="1"/>
</dbReference>
<dbReference type="GO" id="GO:0015421">
    <property type="term" value="F:ABC-type oligopeptide transporter activity"/>
    <property type="evidence" value="ECO:0007669"/>
    <property type="project" value="TreeGrafter"/>
</dbReference>
<dbReference type="InterPro" id="IPR003593">
    <property type="entry name" value="AAA+_ATPase"/>
</dbReference>
<gene>
    <name evidence="12" type="ORF">BEN51_05220</name>
</gene>
<evidence type="ECO:0000256" key="3">
    <source>
        <dbReference type="ARBA" id="ARBA00022475"/>
    </source>
</evidence>
<feature type="transmembrane region" description="Helical" evidence="9">
    <location>
        <begin position="278"/>
        <end position="297"/>
    </location>
</feature>
<dbReference type="RefSeq" id="WP_119865029.1">
    <property type="nucleotide sequence ID" value="NZ_CP016786.1"/>
</dbReference>
<dbReference type="InterPro" id="IPR036640">
    <property type="entry name" value="ABC1_TM_sf"/>
</dbReference>
<evidence type="ECO:0000256" key="5">
    <source>
        <dbReference type="ARBA" id="ARBA00022741"/>
    </source>
</evidence>
<keyword evidence="3" id="KW-1003">Cell membrane</keyword>
<dbReference type="Pfam" id="PF00005">
    <property type="entry name" value="ABC_tran"/>
    <property type="match status" value="1"/>
</dbReference>
<dbReference type="PROSITE" id="PS00211">
    <property type="entry name" value="ABC_TRANSPORTER_1"/>
    <property type="match status" value="1"/>
</dbReference>
<dbReference type="EMBL" id="CP016786">
    <property type="protein sequence ID" value="ASW42890.1"/>
    <property type="molecule type" value="Genomic_DNA"/>
</dbReference>
<dbReference type="AlphaFoldDB" id="A0A343JBI2"/>
<dbReference type="PROSITE" id="PS50893">
    <property type="entry name" value="ABC_TRANSPORTER_2"/>
    <property type="match status" value="1"/>
</dbReference>
<evidence type="ECO:0000256" key="2">
    <source>
        <dbReference type="ARBA" id="ARBA00022448"/>
    </source>
</evidence>
<dbReference type="Proteomes" id="UP000264883">
    <property type="component" value="Chromosome"/>
</dbReference>
<proteinExistence type="predicted"/>
<evidence type="ECO:0000259" key="11">
    <source>
        <dbReference type="PROSITE" id="PS50929"/>
    </source>
</evidence>